<organism evidence="1 2">
    <name type="scientific">Actinokineospora soli</name>
    <dbReference type="NCBI Taxonomy" id="1048753"/>
    <lineage>
        <taxon>Bacteria</taxon>
        <taxon>Bacillati</taxon>
        <taxon>Actinomycetota</taxon>
        <taxon>Actinomycetes</taxon>
        <taxon>Pseudonocardiales</taxon>
        <taxon>Pseudonocardiaceae</taxon>
        <taxon>Actinokineospora</taxon>
    </lineage>
</organism>
<accession>A0ABW2TN86</accession>
<reference evidence="2" key="1">
    <citation type="journal article" date="2019" name="Int. J. Syst. Evol. Microbiol.">
        <title>The Global Catalogue of Microorganisms (GCM) 10K type strain sequencing project: providing services to taxonomists for standard genome sequencing and annotation.</title>
        <authorList>
            <consortium name="The Broad Institute Genomics Platform"/>
            <consortium name="The Broad Institute Genome Sequencing Center for Infectious Disease"/>
            <person name="Wu L."/>
            <person name="Ma J."/>
        </authorList>
    </citation>
    <scope>NUCLEOTIDE SEQUENCE [LARGE SCALE GENOMIC DNA]</scope>
    <source>
        <strain evidence="2">JCM 17695</strain>
    </source>
</reference>
<evidence type="ECO:0000313" key="1">
    <source>
        <dbReference type="EMBL" id="MFC7614278.1"/>
    </source>
</evidence>
<comment type="caution">
    <text evidence="1">The sequence shown here is derived from an EMBL/GenBank/DDBJ whole genome shotgun (WGS) entry which is preliminary data.</text>
</comment>
<keyword evidence="2" id="KW-1185">Reference proteome</keyword>
<dbReference type="EMBL" id="JBHTEY010000004">
    <property type="protein sequence ID" value="MFC7614278.1"/>
    <property type="molecule type" value="Genomic_DNA"/>
</dbReference>
<gene>
    <name evidence="1" type="ORF">ACFQV2_12820</name>
</gene>
<protein>
    <submittedName>
        <fullName evidence="1">Uncharacterized protein</fullName>
    </submittedName>
</protein>
<dbReference type="Proteomes" id="UP001596512">
    <property type="component" value="Unassembled WGS sequence"/>
</dbReference>
<evidence type="ECO:0000313" key="2">
    <source>
        <dbReference type="Proteomes" id="UP001596512"/>
    </source>
</evidence>
<sequence>MRGRDEFNFSTNLPLADAPIPYIRNRLTHLTQAQHARTRPA</sequence>
<proteinExistence type="predicted"/>
<name>A0ABW2TN86_9PSEU</name>